<comment type="caution">
    <text evidence="2">The sequence shown here is derived from an EMBL/GenBank/DDBJ whole genome shotgun (WGS) entry which is preliminary data.</text>
</comment>
<dbReference type="InterPro" id="IPR024563">
    <property type="entry name" value="YqhR"/>
</dbReference>
<feature type="transmembrane region" description="Helical" evidence="1">
    <location>
        <begin position="101"/>
        <end position="123"/>
    </location>
</feature>
<feature type="transmembrane region" description="Helical" evidence="1">
    <location>
        <begin position="21"/>
        <end position="41"/>
    </location>
</feature>
<dbReference type="EMBL" id="JANIPJ010000002">
    <property type="protein sequence ID" value="MCR2803130.1"/>
    <property type="molecule type" value="Genomic_DNA"/>
</dbReference>
<keyword evidence="1" id="KW-0472">Membrane</keyword>
<sequence length="170" mass="19319">MNIQARSKLNDTEKKHRTNPWLYPMEIGFFAGLFFCVLRWICYEMNFTKVLPGFLADNFFEQSFLRAGWGIVIGIASFIVFSIIAALLYKVALGKLRGPWAGIFYGLIWWAVIFAGIGPLLGITGWLNEIGWNTIFTEACIFTVWGVFIGYSIAFEFNDEASREPMTAKS</sequence>
<keyword evidence="1" id="KW-0812">Transmembrane</keyword>
<feature type="transmembrane region" description="Helical" evidence="1">
    <location>
        <begin position="67"/>
        <end position="89"/>
    </location>
</feature>
<proteinExistence type="predicted"/>
<protein>
    <submittedName>
        <fullName evidence="2">YqhR family membrane protein</fullName>
    </submittedName>
</protein>
<evidence type="ECO:0000256" key="1">
    <source>
        <dbReference type="SAM" id="Phobius"/>
    </source>
</evidence>
<reference evidence="2" key="1">
    <citation type="submission" date="2022-08" db="EMBL/GenBank/DDBJ databases">
        <title>The genomic sequence of strain Paenibacillus sp. SCIV0701.</title>
        <authorList>
            <person name="Zhao H."/>
        </authorList>
    </citation>
    <scope>NUCLEOTIDE SEQUENCE</scope>
    <source>
        <strain evidence="2">SCIV0701</strain>
    </source>
</reference>
<evidence type="ECO:0000313" key="3">
    <source>
        <dbReference type="Proteomes" id="UP001141950"/>
    </source>
</evidence>
<dbReference type="Proteomes" id="UP001141950">
    <property type="component" value="Unassembled WGS sequence"/>
</dbReference>
<dbReference type="RefSeq" id="WP_257443128.1">
    <property type="nucleotide sequence ID" value="NZ_JANIPJ010000002.1"/>
</dbReference>
<keyword evidence="1" id="KW-1133">Transmembrane helix</keyword>
<keyword evidence="3" id="KW-1185">Reference proteome</keyword>
<gene>
    <name evidence="2" type="ORF">NQZ67_04465</name>
</gene>
<dbReference type="Pfam" id="PF11085">
    <property type="entry name" value="YqhR"/>
    <property type="match status" value="1"/>
</dbReference>
<accession>A0A9X2MMK6</accession>
<name>A0A9X2MMK6_9BACL</name>
<evidence type="ECO:0000313" key="2">
    <source>
        <dbReference type="EMBL" id="MCR2803130.1"/>
    </source>
</evidence>
<organism evidence="2 3">
    <name type="scientific">Paenibacillus soyae</name>
    <dbReference type="NCBI Taxonomy" id="2969249"/>
    <lineage>
        <taxon>Bacteria</taxon>
        <taxon>Bacillati</taxon>
        <taxon>Bacillota</taxon>
        <taxon>Bacilli</taxon>
        <taxon>Bacillales</taxon>
        <taxon>Paenibacillaceae</taxon>
        <taxon>Paenibacillus</taxon>
    </lineage>
</organism>
<feature type="transmembrane region" description="Helical" evidence="1">
    <location>
        <begin position="135"/>
        <end position="157"/>
    </location>
</feature>
<dbReference type="AlphaFoldDB" id="A0A9X2MMK6"/>